<dbReference type="CDD" id="cd04370">
    <property type="entry name" value="BAH"/>
    <property type="match status" value="1"/>
</dbReference>
<dbReference type="InterPro" id="IPR001025">
    <property type="entry name" value="BAH_dom"/>
</dbReference>
<accession>A0A0F7ZQU3</accession>
<dbReference type="Gene3D" id="2.30.30.490">
    <property type="match status" value="1"/>
</dbReference>
<feature type="region of interest" description="Disordered" evidence="1">
    <location>
        <begin position="310"/>
        <end position="331"/>
    </location>
</feature>
<evidence type="ECO:0000313" key="3">
    <source>
        <dbReference type="EMBL" id="KJZ68463.1"/>
    </source>
</evidence>
<feature type="region of interest" description="Disordered" evidence="1">
    <location>
        <begin position="350"/>
        <end position="372"/>
    </location>
</feature>
<evidence type="ECO:0000313" key="4">
    <source>
        <dbReference type="Proteomes" id="UP000054481"/>
    </source>
</evidence>
<dbReference type="GO" id="GO:0003682">
    <property type="term" value="F:chromatin binding"/>
    <property type="evidence" value="ECO:0007669"/>
    <property type="project" value="InterPro"/>
</dbReference>
<dbReference type="InterPro" id="IPR043151">
    <property type="entry name" value="BAH_sf"/>
</dbReference>
<dbReference type="PROSITE" id="PS51038">
    <property type="entry name" value="BAH"/>
    <property type="match status" value="1"/>
</dbReference>
<evidence type="ECO:0000256" key="1">
    <source>
        <dbReference type="SAM" id="MobiDB-lite"/>
    </source>
</evidence>
<keyword evidence="4" id="KW-1185">Reference proteome</keyword>
<gene>
    <name evidence="3" type="ORF">HIM_12150</name>
</gene>
<reference evidence="3 4" key="1">
    <citation type="journal article" date="2014" name="Genome Biol. Evol.">
        <title>Comparative genomics and transcriptomics analyses reveal divergent lifestyle features of nematode endoparasitic fungus Hirsutella minnesotensis.</title>
        <authorList>
            <person name="Lai Y."/>
            <person name="Liu K."/>
            <person name="Zhang X."/>
            <person name="Zhang X."/>
            <person name="Li K."/>
            <person name="Wang N."/>
            <person name="Shu C."/>
            <person name="Wu Y."/>
            <person name="Wang C."/>
            <person name="Bushley K.E."/>
            <person name="Xiang M."/>
            <person name="Liu X."/>
        </authorList>
    </citation>
    <scope>NUCLEOTIDE SEQUENCE [LARGE SCALE GENOMIC DNA]</scope>
    <source>
        <strain evidence="3 4">3608</strain>
    </source>
</reference>
<dbReference type="EMBL" id="KQ030888">
    <property type="protein sequence ID" value="KJZ68463.1"/>
    <property type="molecule type" value="Genomic_DNA"/>
</dbReference>
<sequence>MFSRRRRSRRVKHRQYAECPFSVAYISPSPERTSSRFKTRKRGVEDKNDSVFTQVSPFTTIGRFETYRNLDVTYSVKPHGRWSSLTQYRSFVLNGARYRIGDFVCVANDKSARRREADNDDIRNENVRDPADFWIAKILEIKALDDKHVYARVYWMYSPDDLPAAVIDKQLESGCRISYRQQELIASNHKIDLTGIEVDIINVISIVMRTVVRHAERSDRVAPAELHWRQALDCRTWELSSPASTSEIDNMHSTKAPALDACSLGENLAFNSAARLSLETDNAANGNNISLRKADHGSEPPKLLVQARPLNPRDTARGDFSSESFGHRTHHDLNPRDLRSLWERGDLLSPTEKTLDTPAANATNVSTRSRSSRRSRVVSSRLAYYLPAFTQHHLLSRLQRILELACFEFGTRTMPDTLRRREWDCAESVELSRWVGEFSKRQKALFDTDGNRSLRSLFRSIANIRHYAVHRRRVNAEGIMRFLRDAEAFAILLGDVVRTKELRSLRLKMQNVLAELEVVEGLLRSHSTRTSPQIAASQEMRGSPKTAIGLEELRDMLQDLTEKIANNLTSLR</sequence>
<name>A0A0F7ZQU3_9HYPO</name>
<organism evidence="3 4">
    <name type="scientific">Hirsutella minnesotensis 3608</name>
    <dbReference type="NCBI Taxonomy" id="1043627"/>
    <lineage>
        <taxon>Eukaryota</taxon>
        <taxon>Fungi</taxon>
        <taxon>Dikarya</taxon>
        <taxon>Ascomycota</taxon>
        <taxon>Pezizomycotina</taxon>
        <taxon>Sordariomycetes</taxon>
        <taxon>Hypocreomycetidae</taxon>
        <taxon>Hypocreales</taxon>
        <taxon>Ophiocordycipitaceae</taxon>
        <taxon>Hirsutella</taxon>
    </lineage>
</organism>
<dbReference type="Proteomes" id="UP000054481">
    <property type="component" value="Unassembled WGS sequence"/>
</dbReference>
<feature type="domain" description="BAH" evidence="2">
    <location>
        <begin position="96"/>
        <end position="243"/>
    </location>
</feature>
<dbReference type="AlphaFoldDB" id="A0A0F7ZQU3"/>
<proteinExistence type="predicted"/>
<protein>
    <recommendedName>
        <fullName evidence="2">BAH domain-containing protein</fullName>
    </recommendedName>
</protein>
<evidence type="ECO:0000259" key="2">
    <source>
        <dbReference type="PROSITE" id="PS51038"/>
    </source>
</evidence>
<dbReference type="OrthoDB" id="10259622at2759"/>